<evidence type="ECO:0000313" key="1">
    <source>
        <dbReference type="EMBL" id="JAH08289.1"/>
    </source>
</evidence>
<protein>
    <submittedName>
        <fullName evidence="1">Uncharacterized protein</fullName>
    </submittedName>
</protein>
<accession>A0A0E9PUY3</accession>
<sequence>MQHLHQNTVLYFSDVTALFSTENRKSQVFI</sequence>
<dbReference type="AlphaFoldDB" id="A0A0E9PUY3"/>
<organism evidence="1">
    <name type="scientific">Anguilla anguilla</name>
    <name type="common">European freshwater eel</name>
    <name type="synonym">Muraena anguilla</name>
    <dbReference type="NCBI Taxonomy" id="7936"/>
    <lineage>
        <taxon>Eukaryota</taxon>
        <taxon>Metazoa</taxon>
        <taxon>Chordata</taxon>
        <taxon>Craniata</taxon>
        <taxon>Vertebrata</taxon>
        <taxon>Euteleostomi</taxon>
        <taxon>Actinopterygii</taxon>
        <taxon>Neopterygii</taxon>
        <taxon>Teleostei</taxon>
        <taxon>Anguilliformes</taxon>
        <taxon>Anguillidae</taxon>
        <taxon>Anguilla</taxon>
    </lineage>
</organism>
<proteinExistence type="predicted"/>
<reference evidence="1" key="1">
    <citation type="submission" date="2014-11" db="EMBL/GenBank/DDBJ databases">
        <authorList>
            <person name="Amaro Gonzalez C."/>
        </authorList>
    </citation>
    <scope>NUCLEOTIDE SEQUENCE</scope>
</reference>
<name>A0A0E9PUY3_ANGAN</name>
<reference evidence="1" key="2">
    <citation type="journal article" date="2015" name="Fish Shellfish Immunol.">
        <title>Early steps in the European eel (Anguilla anguilla)-Vibrio vulnificus interaction in the gills: Role of the RtxA13 toxin.</title>
        <authorList>
            <person name="Callol A."/>
            <person name="Pajuelo D."/>
            <person name="Ebbesson L."/>
            <person name="Teles M."/>
            <person name="MacKenzie S."/>
            <person name="Amaro C."/>
        </authorList>
    </citation>
    <scope>NUCLEOTIDE SEQUENCE</scope>
</reference>
<dbReference type="EMBL" id="GBXM01100288">
    <property type="protein sequence ID" value="JAH08289.1"/>
    <property type="molecule type" value="Transcribed_RNA"/>
</dbReference>